<feature type="transmembrane region" description="Helical" evidence="3">
    <location>
        <begin position="124"/>
        <end position="144"/>
    </location>
</feature>
<sequence length="492" mass="57094">MTSIASNKEKYELKIDNYLAEVHRKVDKIINLFVVLFFLIGICLAPIYQTWVFSLGVGSLNVLMYLIAKFLIPNKFVARLIISSIFAIFMLQFIGQMHGMAEMHFVFFTNIAILILYQDWRVMIPYTILTVLHHSLFFFFQLQGVEGLGIYFINYTEVDFQVLFFHYLWVVLMAIICGWWSVIFRQSQIQLYYKNLLLNEQKRELENQQEEIKQNVEELKSTQEQLEEKNTKSAKLLTDVNASITYAKRIQAGLMPVPEDLEKIFPQSFIYYQPKDIVSGDFYWFTKKGNLTYLVAGDCTGHGVPGAFLSVIALEALNIIINIMGFDSPDFILSQLSLNIYSKLNRTNSDVKAGMDIAVCIIDHQKQTLQYSGAKMPLYLIQEAEGREAQFIEVKGNRKSIGYLEKQEHYLYDNHTFDISMPTSFYLSSDGYQDQFGGENNTKFMSKRFKKLLFDIHGKPPQEQQYLLEETILKWQGENRQIDDILIIGVKL</sequence>
<keyword evidence="3" id="KW-0472">Membrane</keyword>
<protein>
    <submittedName>
        <fullName evidence="5">Serine phosphatase RsbU, regulator of sigma subunit</fullName>
    </submittedName>
</protein>
<dbReference type="STRING" id="1003.SAMN04488541_100452"/>
<dbReference type="GO" id="GO:0016791">
    <property type="term" value="F:phosphatase activity"/>
    <property type="evidence" value="ECO:0007669"/>
    <property type="project" value="TreeGrafter"/>
</dbReference>
<feature type="transmembrane region" description="Helical" evidence="3">
    <location>
        <begin position="164"/>
        <end position="184"/>
    </location>
</feature>
<evidence type="ECO:0000259" key="4">
    <source>
        <dbReference type="Pfam" id="PF07228"/>
    </source>
</evidence>
<feature type="domain" description="PPM-type phosphatase" evidence="4">
    <location>
        <begin position="292"/>
        <end position="491"/>
    </location>
</feature>
<dbReference type="PANTHER" id="PTHR43156:SF9">
    <property type="entry name" value="HAMP DOMAIN-CONTAINING PROTEIN"/>
    <property type="match status" value="1"/>
</dbReference>
<dbReference type="Proteomes" id="UP000199513">
    <property type="component" value="Unassembled WGS sequence"/>
</dbReference>
<proteinExistence type="predicted"/>
<dbReference type="RefSeq" id="WP_091539878.1">
    <property type="nucleotide sequence ID" value="NZ_FONY01000004.1"/>
</dbReference>
<keyword evidence="1" id="KW-0378">Hydrolase</keyword>
<dbReference type="InterPro" id="IPR001932">
    <property type="entry name" value="PPM-type_phosphatase-like_dom"/>
</dbReference>
<dbReference type="PANTHER" id="PTHR43156">
    <property type="entry name" value="STAGE II SPORULATION PROTEIN E-RELATED"/>
    <property type="match status" value="1"/>
</dbReference>
<dbReference type="InterPro" id="IPR052016">
    <property type="entry name" value="Bact_Sigma-Reg"/>
</dbReference>
<dbReference type="Gene3D" id="3.60.40.10">
    <property type="entry name" value="PPM-type phosphatase domain"/>
    <property type="match status" value="1"/>
</dbReference>
<dbReference type="EMBL" id="FONY01000004">
    <property type="protein sequence ID" value="SFE62557.1"/>
    <property type="molecule type" value="Genomic_DNA"/>
</dbReference>
<keyword evidence="3" id="KW-0812">Transmembrane</keyword>
<evidence type="ECO:0000313" key="6">
    <source>
        <dbReference type="Proteomes" id="UP000199513"/>
    </source>
</evidence>
<name>A0A1I2C2K7_9BACT</name>
<feature type="coiled-coil region" evidence="2">
    <location>
        <begin position="195"/>
        <end position="239"/>
    </location>
</feature>
<dbReference type="AlphaFoldDB" id="A0A1I2C2K7"/>
<evidence type="ECO:0000256" key="3">
    <source>
        <dbReference type="SAM" id="Phobius"/>
    </source>
</evidence>
<organism evidence="5 6">
    <name type="scientific">Thermoflexibacter ruber</name>
    <dbReference type="NCBI Taxonomy" id="1003"/>
    <lineage>
        <taxon>Bacteria</taxon>
        <taxon>Pseudomonadati</taxon>
        <taxon>Bacteroidota</taxon>
        <taxon>Cytophagia</taxon>
        <taxon>Cytophagales</taxon>
        <taxon>Thermoflexibacteraceae</taxon>
        <taxon>Thermoflexibacter</taxon>
    </lineage>
</organism>
<keyword evidence="2" id="KW-0175">Coiled coil</keyword>
<evidence type="ECO:0000256" key="1">
    <source>
        <dbReference type="ARBA" id="ARBA00022801"/>
    </source>
</evidence>
<feature type="transmembrane region" description="Helical" evidence="3">
    <location>
        <begin position="29"/>
        <end position="47"/>
    </location>
</feature>
<dbReference type="Pfam" id="PF07228">
    <property type="entry name" value="SpoIIE"/>
    <property type="match status" value="1"/>
</dbReference>
<evidence type="ECO:0000313" key="5">
    <source>
        <dbReference type="EMBL" id="SFE62557.1"/>
    </source>
</evidence>
<reference evidence="5 6" key="1">
    <citation type="submission" date="2016-10" db="EMBL/GenBank/DDBJ databases">
        <authorList>
            <person name="de Groot N.N."/>
        </authorList>
    </citation>
    <scope>NUCLEOTIDE SEQUENCE [LARGE SCALE GENOMIC DNA]</scope>
    <source>
        <strain>GEY</strain>
        <strain evidence="6">DSM 9560</strain>
    </source>
</reference>
<feature type="transmembrane region" description="Helical" evidence="3">
    <location>
        <begin position="76"/>
        <end position="94"/>
    </location>
</feature>
<dbReference type="OrthoDB" id="1119265at2"/>
<feature type="transmembrane region" description="Helical" evidence="3">
    <location>
        <begin position="53"/>
        <end position="71"/>
    </location>
</feature>
<dbReference type="InterPro" id="IPR036457">
    <property type="entry name" value="PPM-type-like_dom_sf"/>
</dbReference>
<keyword evidence="6" id="KW-1185">Reference proteome</keyword>
<keyword evidence="3" id="KW-1133">Transmembrane helix</keyword>
<feature type="transmembrane region" description="Helical" evidence="3">
    <location>
        <begin position="100"/>
        <end position="117"/>
    </location>
</feature>
<evidence type="ECO:0000256" key="2">
    <source>
        <dbReference type="SAM" id="Coils"/>
    </source>
</evidence>
<accession>A0A1I2C2K7</accession>
<gene>
    <name evidence="5" type="ORF">SAMN04488541_100452</name>
</gene>